<name>A0A0F9NXJ0_9ZZZZ</name>
<sequence length="33" mass="3644">MAVGVTKKGKLKKGFRFAKGGAGRVVKARRRKR</sequence>
<dbReference type="EMBL" id="LAZR01003046">
    <property type="protein sequence ID" value="KKN22594.1"/>
    <property type="molecule type" value="Genomic_DNA"/>
</dbReference>
<accession>A0A0F9NXJ0</accession>
<proteinExistence type="predicted"/>
<gene>
    <name evidence="1" type="ORF">LCGC14_0913520</name>
</gene>
<reference evidence="1" key="1">
    <citation type="journal article" date="2015" name="Nature">
        <title>Complex archaea that bridge the gap between prokaryotes and eukaryotes.</title>
        <authorList>
            <person name="Spang A."/>
            <person name="Saw J.H."/>
            <person name="Jorgensen S.L."/>
            <person name="Zaremba-Niedzwiedzka K."/>
            <person name="Martijn J."/>
            <person name="Lind A.E."/>
            <person name="van Eijk R."/>
            <person name="Schleper C."/>
            <person name="Guy L."/>
            <person name="Ettema T.J."/>
        </authorList>
    </citation>
    <scope>NUCLEOTIDE SEQUENCE</scope>
</reference>
<evidence type="ECO:0000313" key="1">
    <source>
        <dbReference type="EMBL" id="KKN22594.1"/>
    </source>
</evidence>
<dbReference type="AlphaFoldDB" id="A0A0F9NXJ0"/>
<comment type="caution">
    <text evidence="1">The sequence shown here is derived from an EMBL/GenBank/DDBJ whole genome shotgun (WGS) entry which is preliminary data.</text>
</comment>
<protein>
    <submittedName>
        <fullName evidence="1">Uncharacterized protein</fullName>
    </submittedName>
</protein>
<organism evidence="1">
    <name type="scientific">marine sediment metagenome</name>
    <dbReference type="NCBI Taxonomy" id="412755"/>
    <lineage>
        <taxon>unclassified sequences</taxon>
        <taxon>metagenomes</taxon>
        <taxon>ecological metagenomes</taxon>
    </lineage>
</organism>